<evidence type="ECO:0000259" key="5">
    <source>
        <dbReference type="PROSITE" id="PS50893"/>
    </source>
</evidence>
<protein>
    <submittedName>
        <fullName evidence="6">Sulfate/thiosulfate import ATP-binding protein CysA</fullName>
        <ecNumber evidence="6">3.6.3.25</ecNumber>
    </submittedName>
</protein>
<evidence type="ECO:0000256" key="4">
    <source>
        <dbReference type="ARBA" id="ARBA00022840"/>
    </source>
</evidence>
<dbReference type="Proteomes" id="UP000223606">
    <property type="component" value="Chromosome 1"/>
</dbReference>
<reference evidence="7" key="1">
    <citation type="submission" date="2017-09" db="EMBL/GenBank/DDBJ databases">
        <title>Genome sequence of Nannocystis excedens DSM 71.</title>
        <authorList>
            <person name="Blom J."/>
        </authorList>
    </citation>
    <scope>NUCLEOTIDE SEQUENCE [LARGE SCALE GENOMIC DNA]</scope>
    <source>
        <strain evidence="7">type strain: E19</strain>
    </source>
</reference>
<dbReference type="GO" id="GO:0005524">
    <property type="term" value="F:ATP binding"/>
    <property type="evidence" value="ECO:0007669"/>
    <property type="project" value="UniProtKB-KW"/>
</dbReference>
<dbReference type="InterPro" id="IPR017871">
    <property type="entry name" value="ABC_transporter-like_CS"/>
</dbReference>
<evidence type="ECO:0000256" key="1">
    <source>
        <dbReference type="ARBA" id="ARBA00005417"/>
    </source>
</evidence>
<dbReference type="InterPro" id="IPR050093">
    <property type="entry name" value="ABC_SmlMolc_Importer"/>
</dbReference>
<accession>A0A2C9D1T6</accession>
<proteinExistence type="inferred from homology"/>
<dbReference type="PROSITE" id="PS00211">
    <property type="entry name" value="ABC_TRANSPORTER_1"/>
    <property type="match status" value="1"/>
</dbReference>
<dbReference type="PROSITE" id="PS50893">
    <property type="entry name" value="ABC_TRANSPORTER_2"/>
    <property type="match status" value="1"/>
</dbReference>
<dbReference type="AlphaFoldDB" id="A0A2C9D1T6"/>
<dbReference type="KEGG" id="hdi:HDIA_0653"/>
<keyword evidence="4 6" id="KW-0067">ATP-binding</keyword>
<dbReference type="Pfam" id="PF00005">
    <property type="entry name" value="ABC_tran"/>
    <property type="match status" value="1"/>
</dbReference>
<name>A0A2C9D1T6_9HYPH</name>
<dbReference type="SMART" id="SM00382">
    <property type="entry name" value="AAA"/>
    <property type="match status" value="1"/>
</dbReference>
<dbReference type="PANTHER" id="PTHR42781:SF4">
    <property type="entry name" value="SPERMIDINE_PUTRESCINE IMPORT ATP-BINDING PROTEIN POTA"/>
    <property type="match status" value="1"/>
</dbReference>
<keyword evidence="2" id="KW-0813">Transport</keyword>
<comment type="similarity">
    <text evidence="1">Belongs to the ABC transporter superfamily.</text>
</comment>
<keyword evidence="6" id="KW-0378">Hydrolase</keyword>
<dbReference type="InterPro" id="IPR027417">
    <property type="entry name" value="P-loop_NTPase"/>
</dbReference>
<dbReference type="SUPFAM" id="SSF52540">
    <property type="entry name" value="P-loop containing nucleoside triphosphate hydrolases"/>
    <property type="match status" value="1"/>
</dbReference>
<dbReference type="Gene3D" id="3.40.50.300">
    <property type="entry name" value="P-loop containing nucleotide triphosphate hydrolases"/>
    <property type="match status" value="1"/>
</dbReference>
<keyword evidence="7" id="KW-1185">Reference proteome</keyword>
<evidence type="ECO:0000256" key="2">
    <source>
        <dbReference type="ARBA" id="ARBA00022448"/>
    </source>
</evidence>
<dbReference type="InterPro" id="IPR003439">
    <property type="entry name" value="ABC_transporter-like_ATP-bd"/>
</dbReference>
<evidence type="ECO:0000313" key="7">
    <source>
        <dbReference type="Proteomes" id="UP000223606"/>
    </source>
</evidence>
<dbReference type="PANTHER" id="PTHR42781">
    <property type="entry name" value="SPERMIDINE/PUTRESCINE IMPORT ATP-BINDING PROTEIN POTA"/>
    <property type="match status" value="1"/>
</dbReference>
<gene>
    <name evidence="6" type="primary">cysA_1</name>
    <name evidence="6" type="ORF">HDIA_0653</name>
</gene>
<dbReference type="EMBL" id="LT960614">
    <property type="protein sequence ID" value="SON54194.1"/>
    <property type="molecule type" value="Genomic_DNA"/>
</dbReference>
<dbReference type="EC" id="3.6.3.25" evidence="6"/>
<keyword evidence="3" id="KW-0547">Nucleotide-binding</keyword>
<dbReference type="RefSeq" id="WP_099554311.1">
    <property type="nucleotide sequence ID" value="NZ_LT960614.1"/>
</dbReference>
<sequence length="226" mass="24145">MQVVAPPSPSDAARAGDGLVLRDVRIALGKAELFRIGLTVHPGEIATIMGPSGRGKSTLLAHIAGFLDPAFSASGEVRLGGEDLLALAPEERRLGLMFQDSLLFPHMSVAGNLLFALPQRIRGRRRRRAAVDEALADVGLEGLGERDPVTLSGGQASRVALLRTLLAEPRALLLDEPFSRLDRDLRGQVRTFVFERARSSGLPTLLVTHDHEDAEAAGGPILDLGE</sequence>
<feature type="domain" description="ABC transporter" evidence="5">
    <location>
        <begin position="19"/>
        <end position="226"/>
    </location>
</feature>
<dbReference type="GO" id="GO:0016887">
    <property type="term" value="F:ATP hydrolysis activity"/>
    <property type="evidence" value="ECO:0007669"/>
    <property type="project" value="InterPro"/>
</dbReference>
<evidence type="ECO:0000313" key="6">
    <source>
        <dbReference type="EMBL" id="SON54194.1"/>
    </source>
</evidence>
<organism evidence="6 7">
    <name type="scientific">Hartmannibacter diazotrophicus</name>
    <dbReference type="NCBI Taxonomy" id="1482074"/>
    <lineage>
        <taxon>Bacteria</taxon>
        <taxon>Pseudomonadati</taxon>
        <taxon>Pseudomonadota</taxon>
        <taxon>Alphaproteobacteria</taxon>
        <taxon>Hyphomicrobiales</taxon>
        <taxon>Pleomorphomonadaceae</taxon>
        <taxon>Hartmannibacter</taxon>
    </lineage>
</organism>
<evidence type="ECO:0000256" key="3">
    <source>
        <dbReference type="ARBA" id="ARBA00022741"/>
    </source>
</evidence>
<dbReference type="InterPro" id="IPR003593">
    <property type="entry name" value="AAA+_ATPase"/>
</dbReference>
<dbReference type="OrthoDB" id="9802264at2"/>